<feature type="domain" description="CS" evidence="7">
    <location>
        <begin position="149"/>
        <end position="241"/>
    </location>
</feature>
<accession>A0A812Q9C1</accession>
<dbReference type="OrthoDB" id="1902587at2759"/>
<feature type="domain" description="PPIase FKBP-type" evidence="6">
    <location>
        <begin position="30"/>
        <end position="122"/>
    </location>
</feature>
<protein>
    <recommendedName>
        <fullName evidence="2 5">peptidylprolyl isomerase</fullName>
        <ecNumber evidence="2 5">5.2.1.8</ecNumber>
    </recommendedName>
</protein>
<dbReference type="Proteomes" id="UP000604046">
    <property type="component" value="Unassembled WGS sequence"/>
</dbReference>
<keyword evidence="3 5" id="KW-0697">Rotamase</keyword>
<dbReference type="Pfam" id="PF00254">
    <property type="entry name" value="FKBP_C"/>
    <property type="match status" value="1"/>
</dbReference>
<dbReference type="EMBL" id="CAJNDS010002201">
    <property type="protein sequence ID" value="CAE7369305.1"/>
    <property type="molecule type" value="Genomic_DNA"/>
</dbReference>
<dbReference type="PANTHER" id="PTHR10516:SF443">
    <property type="entry name" value="FK506-BINDING PROTEIN 59-RELATED"/>
    <property type="match status" value="1"/>
</dbReference>
<dbReference type="Gene3D" id="2.60.40.790">
    <property type="match status" value="1"/>
</dbReference>
<comment type="catalytic activity">
    <reaction evidence="1 5">
        <text>[protein]-peptidylproline (omega=180) = [protein]-peptidylproline (omega=0)</text>
        <dbReference type="Rhea" id="RHEA:16237"/>
        <dbReference type="Rhea" id="RHEA-COMP:10747"/>
        <dbReference type="Rhea" id="RHEA-COMP:10748"/>
        <dbReference type="ChEBI" id="CHEBI:83833"/>
        <dbReference type="ChEBI" id="CHEBI:83834"/>
        <dbReference type="EC" id="5.2.1.8"/>
    </reaction>
</comment>
<keyword evidence="4 5" id="KW-0413">Isomerase</keyword>
<evidence type="ECO:0000256" key="2">
    <source>
        <dbReference type="ARBA" id="ARBA00013194"/>
    </source>
</evidence>
<dbReference type="Gene3D" id="3.10.50.40">
    <property type="match status" value="1"/>
</dbReference>
<evidence type="ECO:0000256" key="5">
    <source>
        <dbReference type="PROSITE-ProRule" id="PRU00277"/>
    </source>
</evidence>
<reference evidence="8" key="1">
    <citation type="submission" date="2021-02" db="EMBL/GenBank/DDBJ databases">
        <authorList>
            <person name="Dougan E. K."/>
            <person name="Rhodes N."/>
            <person name="Thang M."/>
            <person name="Chan C."/>
        </authorList>
    </citation>
    <scope>NUCLEOTIDE SEQUENCE</scope>
</reference>
<evidence type="ECO:0000256" key="3">
    <source>
        <dbReference type="ARBA" id="ARBA00023110"/>
    </source>
</evidence>
<dbReference type="InterPro" id="IPR050689">
    <property type="entry name" value="FKBP-type_PPIase"/>
</dbReference>
<dbReference type="SUPFAM" id="SSF54534">
    <property type="entry name" value="FKBP-like"/>
    <property type="match status" value="1"/>
</dbReference>
<keyword evidence="9" id="KW-1185">Reference proteome</keyword>
<dbReference type="InterPro" id="IPR001179">
    <property type="entry name" value="PPIase_FKBP_dom"/>
</dbReference>
<dbReference type="PROSITE" id="PS51203">
    <property type="entry name" value="CS"/>
    <property type="match status" value="1"/>
</dbReference>
<dbReference type="SUPFAM" id="SSF49764">
    <property type="entry name" value="HSP20-like chaperones"/>
    <property type="match status" value="1"/>
</dbReference>
<evidence type="ECO:0000259" key="7">
    <source>
        <dbReference type="PROSITE" id="PS51203"/>
    </source>
</evidence>
<dbReference type="InterPro" id="IPR007052">
    <property type="entry name" value="CS_dom"/>
</dbReference>
<evidence type="ECO:0000256" key="1">
    <source>
        <dbReference type="ARBA" id="ARBA00000971"/>
    </source>
</evidence>
<evidence type="ECO:0000313" key="8">
    <source>
        <dbReference type="EMBL" id="CAE7369305.1"/>
    </source>
</evidence>
<name>A0A812Q9C1_9DINO</name>
<comment type="caution">
    <text evidence="8">The sequence shown here is derived from an EMBL/GenBank/DDBJ whole genome shotgun (WGS) entry which is preliminary data.</text>
</comment>
<gene>
    <name evidence="8" type="primary">FKBP65</name>
    <name evidence="8" type="ORF">SNAT2548_LOCUS20120</name>
</gene>
<evidence type="ECO:0000313" key="9">
    <source>
        <dbReference type="Proteomes" id="UP000604046"/>
    </source>
</evidence>
<dbReference type="PANTHER" id="PTHR10516">
    <property type="entry name" value="PEPTIDYL-PROLYL CIS-TRANS ISOMERASE"/>
    <property type="match status" value="1"/>
</dbReference>
<sequence length="254" mass="27702">MESGDILGDGSVLKSLVEEGSDPPVFPVFGDDCVTHFVGTLPDGSIFNDTIKRDQPFKFQLGAEHVLEGFDEGVATMRKGERAIFQLSPEVAYGSLGARDERGWQVPPDTPVTFDIRLLDVIKASESSVTSQDAARRYGREDVGVGGKSADGRYTWERKGAEVLVIAPVADDVTAKDVSYIFQERYISLAVRGEILLAGRPGCDVAAEECYWELCSDSGRRCLLVHLVKKGSLSARWPDKLITATDGDDAKMPR</sequence>
<evidence type="ECO:0000259" key="6">
    <source>
        <dbReference type="PROSITE" id="PS50059"/>
    </source>
</evidence>
<evidence type="ECO:0000256" key="4">
    <source>
        <dbReference type="ARBA" id="ARBA00023235"/>
    </source>
</evidence>
<dbReference type="AlphaFoldDB" id="A0A812Q9C1"/>
<proteinExistence type="predicted"/>
<dbReference type="InterPro" id="IPR046357">
    <property type="entry name" value="PPIase_dom_sf"/>
</dbReference>
<dbReference type="InterPro" id="IPR008978">
    <property type="entry name" value="HSP20-like_chaperone"/>
</dbReference>
<dbReference type="GO" id="GO:0003755">
    <property type="term" value="F:peptidyl-prolyl cis-trans isomerase activity"/>
    <property type="evidence" value="ECO:0007669"/>
    <property type="project" value="UniProtKB-KW"/>
</dbReference>
<dbReference type="PROSITE" id="PS50059">
    <property type="entry name" value="FKBP_PPIASE"/>
    <property type="match status" value="1"/>
</dbReference>
<dbReference type="EC" id="5.2.1.8" evidence="2 5"/>
<organism evidence="8 9">
    <name type="scientific">Symbiodinium natans</name>
    <dbReference type="NCBI Taxonomy" id="878477"/>
    <lineage>
        <taxon>Eukaryota</taxon>
        <taxon>Sar</taxon>
        <taxon>Alveolata</taxon>
        <taxon>Dinophyceae</taxon>
        <taxon>Suessiales</taxon>
        <taxon>Symbiodiniaceae</taxon>
        <taxon>Symbiodinium</taxon>
    </lineage>
</organism>